<evidence type="ECO:0000256" key="4">
    <source>
        <dbReference type="ARBA" id="ARBA00023125"/>
    </source>
</evidence>
<keyword evidence="10" id="KW-1185">Reference proteome</keyword>
<dbReference type="InterPro" id="IPR036388">
    <property type="entry name" value="WH-like_DNA-bd_sf"/>
</dbReference>
<dbReference type="InterPro" id="IPR000943">
    <property type="entry name" value="RNA_pol_sigma70"/>
</dbReference>
<keyword evidence="3" id="KW-0731">Sigma factor</keyword>
<dbReference type="PANTHER" id="PTHR30603">
    <property type="entry name" value="RNA POLYMERASE SIGMA FACTOR RPO"/>
    <property type="match status" value="1"/>
</dbReference>
<evidence type="ECO:0000256" key="5">
    <source>
        <dbReference type="ARBA" id="ARBA00023163"/>
    </source>
</evidence>
<dbReference type="InterPro" id="IPR013325">
    <property type="entry name" value="RNA_pol_sigma_r2"/>
</dbReference>
<reference evidence="9 10" key="1">
    <citation type="submission" date="2016-10" db="EMBL/GenBank/DDBJ databases">
        <title>Description of Gloeomargarita lithophora gen. nov., sp. nov., a thylakoid-bearing basal-branching cyanobacterium with intracellular carbonates, and proposal for Gloeomargaritales ord. nov.</title>
        <authorList>
            <person name="Moreira D."/>
            <person name="Tavera R."/>
            <person name="Benzerara K."/>
            <person name="Skouri-Panet F."/>
            <person name="Couradeau E."/>
            <person name="Gerard E."/>
            <person name="Loussert C."/>
            <person name="Novelo E."/>
            <person name="Zivanovic Y."/>
            <person name="Lopez-Garcia P."/>
        </authorList>
    </citation>
    <scope>NUCLEOTIDE SEQUENCE [LARGE SCALE GENOMIC DNA]</scope>
    <source>
        <strain evidence="9 10">D10</strain>
    </source>
</reference>
<evidence type="ECO:0000256" key="2">
    <source>
        <dbReference type="ARBA" id="ARBA00023015"/>
    </source>
</evidence>
<dbReference type="GO" id="GO:0016987">
    <property type="term" value="F:sigma factor activity"/>
    <property type="evidence" value="ECO:0007669"/>
    <property type="project" value="UniProtKB-KW"/>
</dbReference>
<dbReference type="NCBIfam" id="NF004615">
    <property type="entry name" value="PRK05949.1"/>
    <property type="match status" value="1"/>
</dbReference>
<dbReference type="Pfam" id="PF04539">
    <property type="entry name" value="Sigma70_r3"/>
    <property type="match status" value="1"/>
</dbReference>
<dbReference type="NCBIfam" id="TIGR02937">
    <property type="entry name" value="sigma70-ECF"/>
    <property type="match status" value="1"/>
</dbReference>
<keyword evidence="6" id="KW-0175">Coiled coil</keyword>
<dbReference type="Pfam" id="PF04545">
    <property type="entry name" value="Sigma70_r4"/>
    <property type="match status" value="1"/>
</dbReference>
<dbReference type="SUPFAM" id="SSF88946">
    <property type="entry name" value="Sigma2 domain of RNA polymerase sigma factors"/>
    <property type="match status" value="1"/>
</dbReference>
<evidence type="ECO:0000256" key="1">
    <source>
        <dbReference type="ARBA" id="ARBA00007788"/>
    </source>
</evidence>
<dbReference type="EMBL" id="CP017675">
    <property type="protein sequence ID" value="APB32349.1"/>
    <property type="molecule type" value="Genomic_DNA"/>
</dbReference>
<dbReference type="Gene3D" id="1.10.10.10">
    <property type="entry name" value="Winged helix-like DNA-binding domain superfamily/Winged helix DNA-binding domain"/>
    <property type="match status" value="2"/>
</dbReference>
<dbReference type="Proteomes" id="UP000180235">
    <property type="component" value="Chromosome"/>
</dbReference>
<name>A0A1J0A8U9_9CYAN</name>
<comment type="similarity">
    <text evidence="1">Belongs to the sigma-70 factor family.</text>
</comment>
<dbReference type="InterPro" id="IPR007624">
    <property type="entry name" value="RNA_pol_sigma70_r3"/>
</dbReference>
<gene>
    <name evidence="9" type="primary">rpoS-1</name>
    <name evidence="9" type="ORF">GlitD10_0048</name>
</gene>
<keyword evidence="5" id="KW-0804">Transcription</keyword>
<dbReference type="InterPro" id="IPR017848">
    <property type="entry name" value="RNA_pol_sigma_RpoD/SigA_cyanob"/>
</dbReference>
<dbReference type="PRINTS" id="PR00046">
    <property type="entry name" value="SIGMA70FCT"/>
</dbReference>
<feature type="region of interest" description="Disordered" evidence="7">
    <location>
        <begin position="1"/>
        <end position="34"/>
    </location>
</feature>
<dbReference type="Pfam" id="PF04542">
    <property type="entry name" value="Sigma70_r2"/>
    <property type="match status" value="1"/>
</dbReference>
<dbReference type="CDD" id="cd06171">
    <property type="entry name" value="Sigma70_r4"/>
    <property type="match status" value="1"/>
</dbReference>
<dbReference type="SUPFAM" id="SSF88659">
    <property type="entry name" value="Sigma3 and sigma4 domains of RNA polymerase sigma factors"/>
    <property type="match status" value="2"/>
</dbReference>
<evidence type="ECO:0000256" key="7">
    <source>
        <dbReference type="SAM" id="MobiDB-lite"/>
    </source>
</evidence>
<evidence type="ECO:0000313" key="10">
    <source>
        <dbReference type="Proteomes" id="UP000180235"/>
    </source>
</evidence>
<dbReference type="STRING" id="1188229.GlitD10_0048"/>
<feature type="domain" description="RNA polymerase sigma-70" evidence="8">
    <location>
        <begin position="141"/>
        <end position="154"/>
    </location>
</feature>
<protein>
    <submittedName>
        <fullName evidence="9">RNA polymerase sigma factor</fullName>
    </submittedName>
</protein>
<evidence type="ECO:0000256" key="6">
    <source>
        <dbReference type="SAM" id="Coils"/>
    </source>
</evidence>
<evidence type="ECO:0000256" key="3">
    <source>
        <dbReference type="ARBA" id="ARBA00023082"/>
    </source>
</evidence>
<dbReference type="InterPro" id="IPR014284">
    <property type="entry name" value="RNA_pol_sigma-70_dom"/>
</dbReference>
<dbReference type="InterPro" id="IPR007627">
    <property type="entry name" value="RNA_pol_sigma70_r2"/>
</dbReference>
<evidence type="ECO:0000259" key="8">
    <source>
        <dbReference type="PROSITE" id="PS00715"/>
    </source>
</evidence>
<dbReference type="NCBIfam" id="NF005642">
    <property type="entry name" value="PRK07405.1"/>
    <property type="match status" value="1"/>
</dbReference>
<dbReference type="AlphaFoldDB" id="A0A1J0A8U9"/>
<dbReference type="PANTHER" id="PTHR30603:SF60">
    <property type="entry name" value="RNA POLYMERASE SIGMA FACTOR RPOD"/>
    <property type="match status" value="1"/>
</dbReference>
<accession>A0A1J0A8U9</accession>
<dbReference type="InterPro" id="IPR007630">
    <property type="entry name" value="RNA_pol_sigma70_r4"/>
</dbReference>
<keyword evidence="4" id="KW-0238">DNA-binding</keyword>
<dbReference type="KEGG" id="glt:GlitD10_0048"/>
<proteinExistence type="inferred from homology"/>
<dbReference type="InterPro" id="IPR013324">
    <property type="entry name" value="RNA_pol_sigma_r3/r4-like"/>
</dbReference>
<sequence>MIESMTDLTPDEPLTDLDSPLANASEVDAGGRRGAVTPDMVRTYLQEIGRVPLLTHEQEIVFGKQVQQMMQLLELRDKMTAEAGQTPDAEPWAAQAGVTVTALQDTLRRGQRAKQRMIEANLRLVVSIAKKYQKRNLELLDLIQEGTLGLERGVEKFDPTRGYKFSTYAYWWIRQAITRAIAQQARTIRLPIHITEKLNKIKKTQRELSQQLGRSATPTEIAQALELEPAQIREYLIMARQPISMDLRIGDNQDTELGELLEDRGISPEDFTTREALRGDLERLMAELTPQQREVISLRFGLQDGKELSLSKVGKRLNLSRERVRQLEQQALEHLRRRRINIREYLAS</sequence>
<dbReference type="GO" id="GO:0006352">
    <property type="term" value="P:DNA-templated transcription initiation"/>
    <property type="evidence" value="ECO:0007669"/>
    <property type="project" value="InterPro"/>
</dbReference>
<dbReference type="InterPro" id="IPR009042">
    <property type="entry name" value="RNA_pol_sigma70_r1_2"/>
</dbReference>
<dbReference type="Pfam" id="PF00140">
    <property type="entry name" value="Sigma70_r1_2"/>
    <property type="match status" value="1"/>
</dbReference>
<organism evidence="9 10">
    <name type="scientific">Gloeomargarita lithophora Alchichica-D10</name>
    <dbReference type="NCBI Taxonomy" id="1188229"/>
    <lineage>
        <taxon>Bacteria</taxon>
        <taxon>Bacillati</taxon>
        <taxon>Cyanobacteriota</taxon>
        <taxon>Cyanophyceae</taxon>
        <taxon>Gloeomargaritales</taxon>
        <taxon>Gloeomargaritaceae</taxon>
        <taxon>Gloeomargarita</taxon>
    </lineage>
</organism>
<dbReference type="GO" id="GO:0003677">
    <property type="term" value="F:DNA binding"/>
    <property type="evidence" value="ECO:0007669"/>
    <property type="project" value="UniProtKB-KW"/>
</dbReference>
<dbReference type="InterPro" id="IPR050239">
    <property type="entry name" value="Sigma-70_RNA_pol_init_factors"/>
</dbReference>
<dbReference type="FunFam" id="1.10.601.10:FF:000001">
    <property type="entry name" value="RNA polymerase sigma factor SigA"/>
    <property type="match status" value="1"/>
</dbReference>
<dbReference type="Gene3D" id="1.10.601.10">
    <property type="entry name" value="RNA Polymerase Primary Sigma Factor"/>
    <property type="match status" value="2"/>
</dbReference>
<dbReference type="PROSITE" id="PS00715">
    <property type="entry name" value="SIGMA70_1"/>
    <property type="match status" value="1"/>
</dbReference>
<feature type="coiled-coil region" evidence="6">
    <location>
        <begin position="310"/>
        <end position="337"/>
    </location>
</feature>
<keyword evidence="2" id="KW-0805">Transcription regulation</keyword>
<dbReference type="NCBIfam" id="TIGR02997">
    <property type="entry name" value="Sig70-cyanoRpoD"/>
    <property type="match status" value="1"/>
</dbReference>
<evidence type="ECO:0000313" key="9">
    <source>
        <dbReference type="EMBL" id="APB32349.1"/>
    </source>
</evidence>